<gene>
    <name evidence="2" type="ORF">RJ641_011690</name>
</gene>
<reference evidence="2 3" key="1">
    <citation type="submission" date="2023-12" db="EMBL/GenBank/DDBJ databases">
        <title>A high-quality genome assembly for Dillenia turbinata (Dilleniales).</title>
        <authorList>
            <person name="Chanderbali A."/>
        </authorList>
    </citation>
    <scope>NUCLEOTIDE SEQUENCE [LARGE SCALE GENOMIC DNA]</scope>
    <source>
        <strain evidence="2">LSX21</strain>
        <tissue evidence="2">Leaf</tissue>
    </source>
</reference>
<evidence type="ECO:0000256" key="1">
    <source>
        <dbReference type="ARBA" id="ARBA00009995"/>
    </source>
</evidence>
<dbReference type="GO" id="GO:0080043">
    <property type="term" value="F:quercetin 3-O-glucosyltransferase activity"/>
    <property type="evidence" value="ECO:0007669"/>
    <property type="project" value="TreeGrafter"/>
</dbReference>
<dbReference type="Proteomes" id="UP001370490">
    <property type="component" value="Unassembled WGS sequence"/>
</dbReference>
<comment type="caution">
    <text evidence="2">The sequence shown here is derived from an EMBL/GenBank/DDBJ whole genome shotgun (WGS) entry which is preliminary data.</text>
</comment>
<feature type="non-terminal residue" evidence="2">
    <location>
        <position position="1"/>
    </location>
</feature>
<proteinExistence type="inferred from homology"/>
<dbReference type="SUPFAM" id="SSF53756">
    <property type="entry name" value="UDP-Glycosyltransferase/glycogen phosphorylase"/>
    <property type="match status" value="1"/>
</dbReference>
<dbReference type="Gene3D" id="3.40.50.2000">
    <property type="entry name" value="Glycogen Phosphorylase B"/>
    <property type="match status" value="2"/>
</dbReference>
<dbReference type="PANTHER" id="PTHR11926:SF1439">
    <property type="entry name" value="GLYCOSYLTRANSFERASE"/>
    <property type="match status" value="1"/>
</dbReference>
<evidence type="ECO:0000313" key="2">
    <source>
        <dbReference type="EMBL" id="KAK6923386.1"/>
    </source>
</evidence>
<name>A0AAN8Z3H0_9MAGN</name>
<sequence>HEFNGSKKEACSVCSITSTRSCDPNVASSKASSLTRLLVTFVNTEFNQRRLVRSKESNIFEGLSDFRFETIPDGLPQSDRDATQDPVLLTYAAQGNFLGPFRELIEKLNSGVSDSCKVPQVTCIVPDALMSFGIKVAEEIGVPGVPFWTASACGFMAYLNTPELVRRGLFPSKGQKFNWDGHLDSPIDFIPGMRNLRLRDFPNCRALAHDHDHIISHFLSEKAEESLKTSAIIFNTFDTFEQEVLEAIKHITKAEIYTIDGLPDSETLVNQDVPQHCDSTHEVMSFAIKAAEEIGLPEVQLWSASTCSFMGYLHFEQLKKIGIIPFQDEDVKKEGYMETPIDWIPG</sequence>
<accession>A0AAN8Z3H0</accession>
<protein>
    <submittedName>
        <fullName evidence="2">Uncharacterized protein</fullName>
    </submittedName>
</protein>
<keyword evidence="3" id="KW-1185">Reference proteome</keyword>
<evidence type="ECO:0000313" key="3">
    <source>
        <dbReference type="Proteomes" id="UP001370490"/>
    </source>
</evidence>
<dbReference type="EMBL" id="JBAMMX010000018">
    <property type="protein sequence ID" value="KAK6923386.1"/>
    <property type="molecule type" value="Genomic_DNA"/>
</dbReference>
<dbReference type="PANTHER" id="PTHR11926">
    <property type="entry name" value="GLUCOSYL/GLUCURONOSYL TRANSFERASES"/>
    <property type="match status" value="1"/>
</dbReference>
<dbReference type="AlphaFoldDB" id="A0AAN8Z3H0"/>
<dbReference type="GO" id="GO:0080044">
    <property type="term" value="F:quercetin 7-O-glucosyltransferase activity"/>
    <property type="evidence" value="ECO:0007669"/>
    <property type="project" value="TreeGrafter"/>
</dbReference>
<comment type="similarity">
    <text evidence="1">Belongs to the UDP-glycosyltransferase family.</text>
</comment>
<organism evidence="2 3">
    <name type="scientific">Dillenia turbinata</name>
    <dbReference type="NCBI Taxonomy" id="194707"/>
    <lineage>
        <taxon>Eukaryota</taxon>
        <taxon>Viridiplantae</taxon>
        <taxon>Streptophyta</taxon>
        <taxon>Embryophyta</taxon>
        <taxon>Tracheophyta</taxon>
        <taxon>Spermatophyta</taxon>
        <taxon>Magnoliopsida</taxon>
        <taxon>eudicotyledons</taxon>
        <taxon>Gunneridae</taxon>
        <taxon>Pentapetalae</taxon>
        <taxon>Dilleniales</taxon>
        <taxon>Dilleniaceae</taxon>
        <taxon>Dillenia</taxon>
    </lineage>
</organism>